<proteinExistence type="predicted"/>
<comment type="caution">
    <text evidence="1">The sequence shown here is derived from an EMBL/GenBank/DDBJ whole genome shotgun (WGS) entry which is preliminary data.</text>
</comment>
<gene>
    <name evidence="1" type="ORF">KCH_76080</name>
</gene>
<dbReference type="AlphaFoldDB" id="A0A066YHM4"/>
<dbReference type="eggNOG" id="ENOG502ZK8X">
    <property type="taxonomic scope" value="Bacteria"/>
</dbReference>
<sequence length="235" mass="24994">MSNEAPAPPTAFHWPPSARVNSLGGPLLICDADAFPDWGGAGPDPYQDLDPACDYLRAWTAVHPDDDDLDAATVRFGPERQHTALIWETDGEASAEIALAADSAAFLVMRSWIPRTWDGPRRRAARALPAEEQPAGTLDLPGGRAVVAWAAVAAADTRPAPEGRTATHLSLDVDGTSRIGAVLHVAPGAYRVTYGEQEGVRGRYLPADTPFASADDDWSCRWVRFTRTGPAAGGA</sequence>
<dbReference type="RefSeq" id="WP_051653820.1">
    <property type="nucleotide sequence ID" value="NZ_KK853997.1"/>
</dbReference>
<name>A0A066YHM4_9ACTN</name>
<keyword evidence="2" id="KW-1185">Reference proteome</keyword>
<dbReference type="Proteomes" id="UP000027178">
    <property type="component" value="Unassembled WGS sequence"/>
</dbReference>
<dbReference type="HOGENOM" id="CLU_1178964_0_0_11"/>
<dbReference type="EMBL" id="JNBY01000168">
    <property type="protein sequence ID" value="KDN80632.1"/>
    <property type="molecule type" value="Genomic_DNA"/>
</dbReference>
<organism evidence="1 2">
    <name type="scientific">Kitasatospora cheerisanensis KCTC 2395</name>
    <dbReference type="NCBI Taxonomy" id="1348663"/>
    <lineage>
        <taxon>Bacteria</taxon>
        <taxon>Bacillati</taxon>
        <taxon>Actinomycetota</taxon>
        <taxon>Actinomycetes</taxon>
        <taxon>Kitasatosporales</taxon>
        <taxon>Streptomycetaceae</taxon>
        <taxon>Kitasatospora</taxon>
    </lineage>
</organism>
<dbReference type="PATRIC" id="fig|1348663.4.peg.7358"/>
<reference evidence="1 2" key="1">
    <citation type="submission" date="2014-05" db="EMBL/GenBank/DDBJ databases">
        <title>Draft Genome Sequence of Kitasatospora cheerisanensis KCTC 2395.</title>
        <authorList>
            <person name="Nam D.H."/>
        </authorList>
    </citation>
    <scope>NUCLEOTIDE SEQUENCE [LARGE SCALE GENOMIC DNA]</scope>
    <source>
        <strain evidence="1 2">KCTC 2395</strain>
    </source>
</reference>
<protein>
    <submittedName>
        <fullName evidence="1">Uncharacterized protein</fullName>
    </submittedName>
</protein>
<accession>A0A066YHM4</accession>
<dbReference type="OrthoDB" id="5188088at2"/>
<evidence type="ECO:0000313" key="1">
    <source>
        <dbReference type="EMBL" id="KDN80632.1"/>
    </source>
</evidence>
<evidence type="ECO:0000313" key="2">
    <source>
        <dbReference type="Proteomes" id="UP000027178"/>
    </source>
</evidence>